<keyword evidence="1" id="KW-0732">Signal</keyword>
<proteinExistence type="predicted"/>
<organism evidence="2">
    <name type="scientific">Rhizophora mucronata</name>
    <name type="common">Asiatic mangrove</name>
    <dbReference type="NCBI Taxonomy" id="61149"/>
    <lineage>
        <taxon>Eukaryota</taxon>
        <taxon>Viridiplantae</taxon>
        <taxon>Streptophyta</taxon>
        <taxon>Embryophyta</taxon>
        <taxon>Tracheophyta</taxon>
        <taxon>Spermatophyta</taxon>
        <taxon>Magnoliopsida</taxon>
        <taxon>eudicotyledons</taxon>
        <taxon>Gunneridae</taxon>
        <taxon>Pentapetalae</taxon>
        <taxon>rosids</taxon>
        <taxon>fabids</taxon>
        <taxon>Malpighiales</taxon>
        <taxon>Rhizophoraceae</taxon>
        <taxon>Rhizophora</taxon>
    </lineage>
</organism>
<dbReference type="AlphaFoldDB" id="A0A2P2Q2I3"/>
<accession>A0A2P2Q2I3</accession>
<feature type="signal peptide" evidence="1">
    <location>
        <begin position="1"/>
        <end position="18"/>
    </location>
</feature>
<evidence type="ECO:0000256" key="1">
    <source>
        <dbReference type="SAM" id="SignalP"/>
    </source>
</evidence>
<evidence type="ECO:0000313" key="2">
    <source>
        <dbReference type="EMBL" id="MBX61129.1"/>
    </source>
</evidence>
<reference evidence="2" key="1">
    <citation type="submission" date="2018-02" db="EMBL/GenBank/DDBJ databases">
        <title>Rhizophora mucronata_Transcriptome.</title>
        <authorList>
            <person name="Meera S.P."/>
            <person name="Sreeshan A."/>
            <person name="Augustine A."/>
        </authorList>
    </citation>
    <scope>NUCLEOTIDE SEQUENCE</scope>
    <source>
        <tissue evidence="2">Leaf</tissue>
    </source>
</reference>
<dbReference type="EMBL" id="GGEC01080645">
    <property type="protein sequence ID" value="MBX61129.1"/>
    <property type="molecule type" value="Transcribed_RNA"/>
</dbReference>
<name>A0A2P2Q2I3_RHIMU</name>
<protein>
    <submittedName>
        <fullName evidence="2">Uncharacterized protein</fullName>
    </submittedName>
</protein>
<sequence>MNLILSTAGIVSAMLSVALETDVQYPGRWRPQVWKQP</sequence>
<feature type="chain" id="PRO_5015114353" evidence="1">
    <location>
        <begin position="19"/>
        <end position="37"/>
    </location>
</feature>